<proteinExistence type="predicted"/>
<dbReference type="OrthoDB" id="9945433at2"/>
<accession>A0A1E5GJQ0</accession>
<reference evidence="3" key="1">
    <citation type="submission" date="2016-09" db="EMBL/GenBank/DDBJ databases">
        <authorList>
            <person name="Gulvik C.A."/>
        </authorList>
    </citation>
    <scope>NUCLEOTIDE SEQUENCE [LARGE SCALE GENOMIC DNA]</scope>
    <source>
        <strain evidence="3">LMG 8895</strain>
    </source>
</reference>
<keyword evidence="1" id="KW-0812">Transmembrane</keyword>
<dbReference type="RefSeq" id="WP_069663609.1">
    <property type="nucleotide sequence ID" value="NZ_JBHUJJ010000001.1"/>
</dbReference>
<keyword evidence="1" id="KW-0472">Membrane</keyword>
<evidence type="ECO:0000256" key="1">
    <source>
        <dbReference type="SAM" id="Phobius"/>
    </source>
</evidence>
<comment type="caution">
    <text evidence="2">The sequence shown here is derived from an EMBL/GenBank/DDBJ whole genome shotgun (WGS) entry which is preliminary data.</text>
</comment>
<evidence type="ECO:0000313" key="3">
    <source>
        <dbReference type="Proteomes" id="UP000095094"/>
    </source>
</evidence>
<keyword evidence="1" id="KW-1133">Transmembrane helix</keyword>
<feature type="transmembrane region" description="Helical" evidence="1">
    <location>
        <begin position="12"/>
        <end position="33"/>
    </location>
</feature>
<organism evidence="2 3">
    <name type="scientific">Enterococcus termitis</name>
    <dbReference type="NCBI Taxonomy" id="332950"/>
    <lineage>
        <taxon>Bacteria</taxon>
        <taxon>Bacillati</taxon>
        <taxon>Bacillota</taxon>
        <taxon>Bacilli</taxon>
        <taxon>Lactobacillales</taxon>
        <taxon>Enterococcaceae</taxon>
        <taxon>Enterococcus</taxon>
    </lineage>
</organism>
<protein>
    <submittedName>
        <fullName evidence="2">Uncharacterized protein</fullName>
    </submittedName>
</protein>
<dbReference type="AlphaFoldDB" id="A0A1E5GJQ0"/>
<feature type="transmembrane region" description="Helical" evidence="1">
    <location>
        <begin position="62"/>
        <end position="85"/>
    </location>
</feature>
<dbReference type="Proteomes" id="UP000095094">
    <property type="component" value="Unassembled WGS sequence"/>
</dbReference>
<gene>
    <name evidence="2" type="ORF">BCR25_05300</name>
</gene>
<name>A0A1E5GJQ0_9ENTE</name>
<dbReference type="EMBL" id="MIJY01000023">
    <property type="protein sequence ID" value="OEG12909.1"/>
    <property type="molecule type" value="Genomic_DNA"/>
</dbReference>
<sequence>MVKKENKLGDYLASYLYKIIILLLTFLLSWLLISKIEFLKDMWQWVTTHFTEWSNYEDKFEFAIVTVIVVGVAGFGISGMFFIYWGIQLVFRYILAETSFCTVKEIELKAKINEKVVGSYRSPGGDYDNIVEEFNLNLQIDGYKKIYKLTVPYDLFESLEKGQMIQVIESEYRIFGSRFDTIITLMEEEESDVLYDWP</sequence>
<evidence type="ECO:0000313" key="2">
    <source>
        <dbReference type="EMBL" id="OEG12909.1"/>
    </source>
</evidence>
<keyword evidence="3" id="KW-1185">Reference proteome</keyword>